<comment type="caution">
    <text evidence="1">The sequence shown here is derived from an EMBL/GenBank/DDBJ whole genome shotgun (WGS) entry which is preliminary data.</text>
</comment>
<keyword evidence="2" id="KW-1185">Reference proteome</keyword>
<protein>
    <submittedName>
        <fullName evidence="1">Uncharacterized protein</fullName>
    </submittedName>
</protein>
<dbReference type="Proteomes" id="UP000324222">
    <property type="component" value="Unassembled WGS sequence"/>
</dbReference>
<dbReference type="EMBL" id="VSRR010006432">
    <property type="protein sequence ID" value="MPC44776.1"/>
    <property type="molecule type" value="Genomic_DNA"/>
</dbReference>
<gene>
    <name evidence="1" type="ORF">E2C01_038456</name>
</gene>
<name>A0A5B7FHA6_PORTR</name>
<dbReference type="AlphaFoldDB" id="A0A5B7FHA6"/>
<evidence type="ECO:0000313" key="1">
    <source>
        <dbReference type="EMBL" id="MPC44776.1"/>
    </source>
</evidence>
<sequence length="70" mass="7510">MVPGQAPIQCLNNGHRHFDGLPVVSLSMTSSTLGCTGQMIRYLKGVSSLLGMPAWTNTRYQITLGSENDG</sequence>
<reference evidence="1 2" key="1">
    <citation type="submission" date="2019-05" db="EMBL/GenBank/DDBJ databases">
        <title>Another draft genome of Portunus trituberculatus and its Hox gene families provides insights of decapod evolution.</title>
        <authorList>
            <person name="Jeong J.-H."/>
            <person name="Song I."/>
            <person name="Kim S."/>
            <person name="Choi T."/>
            <person name="Kim D."/>
            <person name="Ryu S."/>
            <person name="Kim W."/>
        </authorList>
    </citation>
    <scope>NUCLEOTIDE SEQUENCE [LARGE SCALE GENOMIC DNA]</scope>
    <source>
        <tissue evidence="1">Muscle</tissue>
    </source>
</reference>
<accession>A0A5B7FHA6</accession>
<organism evidence="1 2">
    <name type="scientific">Portunus trituberculatus</name>
    <name type="common">Swimming crab</name>
    <name type="synonym">Neptunus trituberculatus</name>
    <dbReference type="NCBI Taxonomy" id="210409"/>
    <lineage>
        <taxon>Eukaryota</taxon>
        <taxon>Metazoa</taxon>
        <taxon>Ecdysozoa</taxon>
        <taxon>Arthropoda</taxon>
        <taxon>Crustacea</taxon>
        <taxon>Multicrustacea</taxon>
        <taxon>Malacostraca</taxon>
        <taxon>Eumalacostraca</taxon>
        <taxon>Eucarida</taxon>
        <taxon>Decapoda</taxon>
        <taxon>Pleocyemata</taxon>
        <taxon>Brachyura</taxon>
        <taxon>Eubrachyura</taxon>
        <taxon>Portunoidea</taxon>
        <taxon>Portunidae</taxon>
        <taxon>Portuninae</taxon>
        <taxon>Portunus</taxon>
    </lineage>
</organism>
<proteinExistence type="predicted"/>
<evidence type="ECO:0000313" key="2">
    <source>
        <dbReference type="Proteomes" id="UP000324222"/>
    </source>
</evidence>